<organism evidence="1 2">
    <name type="scientific">Shewanella dokdonensis</name>
    <dbReference type="NCBI Taxonomy" id="712036"/>
    <lineage>
        <taxon>Bacteria</taxon>
        <taxon>Pseudomonadati</taxon>
        <taxon>Pseudomonadota</taxon>
        <taxon>Gammaproteobacteria</taxon>
        <taxon>Alteromonadales</taxon>
        <taxon>Shewanellaceae</taxon>
        <taxon>Shewanella</taxon>
    </lineage>
</organism>
<keyword evidence="2" id="KW-1185">Reference proteome</keyword>
<proteinExistence type="predicted"/>
<dbReference type="EMBL" id="CP074572">
    <property type="protein sequence ID" value="QVK23260.1"/>
    <property type="molecule type" value="Genomic_DNA"/>
</dbReference>
<protein>
    <recommendedName>
        <fullName evidence="3">Tail fiber protein</fullName>
    </recommendedName>
</protein>
<gene>
    <name evidence="1" type="ORF">KHX94_19915</name>
</gene>
<dbReference type="RefSeq" id="WP_213681899.1">
    <property type="nucleotide sequence ID" value="NZ_CP074572.1"/>
</dbReference>
<sequence>MNLTITAAGRAALINAQNTGTNAITITAISLSETAFDATPDVTTLPKEIKRLDTFAGELVDDDTLHVTIRDESNDAYQLIAFGLYSDDDTLFAVYSQPEVILEKTPSAVALLAVDIKLDAADAALINITGDTSFMLPPGTESVPGLLQLTQDSSPLDDRHLAVHSARVTQMINLRFADSGLDDVAHWNAAWHWGNHAVAGYRYAGTGNEQVRNNSQLDARYVQQASRGVAGGVATLDANAKIPLNQINDSVLGQVEYKGVWDAANNVPTLPSVPAKKGDYYIVKVAGSQFGLTFELGDWLISNGSQWDKVDNTDAVSSVNGRTGHVSLNAADVGAAPTTHSHSWSQVSGIPATASRWPSWSEVSSKPASFPPSGHSHTELGGNNYISGAWRRRPSLARANCATRCWAMAVTVWGRSRYKLE</sequence>
<reference evidence="1 2" key="1">
    <citation type="journal article" date="2012" name="Int. J. Syst. Evol. Microbiol.">
        <title>Shewanella dokdonensis sp. nov., isolated from seawater.</title>
        <authorList>
            <person name="Sung H.R."/>
            <person name="Yoon J.H."/>
            <person name="Ghim S.Y."/>
        </authorList>
    </citation>
    <scope>NUCLEOTIDE SEQUENCE [LARGE SCALE GENOMIC DNA]</scope>
    <source>
        <strain evidence="1 2">DSM 23626</strain>
    </source>
</reference>
<evidence type="ECO:0000313" key="1">
    <source>
        <dbReference type="EMBL" id="QVK23260.1"/>
    </source>
</evidence>
<accession>A0ABX8DEW4</accession>
<name>A0ABX8DEW4_9GAMM</name>
<evidence type="ECO:0000313" key="2">
    <source>
        <dbReference type="Proteomes" id="UP000676428"/>
    </source>
</evidence>
<evidence type="ECO:0008006" key="3">
    <source>
        <dbReference type="Google" id="ProtNLM"/>
    </source>
</evidence>
<dbReference type="Proteomes" id="UP000676428">
    <property type="component" value="Chromosome"/>
</dbReference>